<comment type="caution">
    <text evidence="10">The sequence shown here is derived from an EMBL/GenBank/DDBJ whole genome shotgun (WGS) entry which is preliminary data.</text>
</comment>
<evidence type="ECO:0000256" key="3">
    <source>
        <dbReference type="ARBA" id="ARBA00022475"/>
    </source>
</evidence>
<dbReference type="EMBL" id="JAELYA010000009">
    <property type="protein sequence ID" value="MBO3277670.1"/>
    <property type="molecule type" value="Genomic_DNA"/>
</dbReference>
<evidence type="ECO:0000256" key="6">
    <source>
        <dbReference type="ARBA" id="ARBA00022989"/>
    </source>
</evidence>
<feature type="transmembrane region" description="Helical" evidence="8">
    <location>
        <begin position="338"/>
        <end position="359"/>
    </location>
</feature>
<keyword evidence="3 8" id="KW-1003">Cell membrane</keyword>
<keyword evidence="7 8" id="KW-0472">Membrane</keyword>
<organism evidence="10 11">
    <name type="scientific">Pseudomonas schmalbachii</name>
    <dbReference type="NCBI Taxonomy" id="2816993"/>
    <lineage>
        <taxon>Bacteria</taxon>
        <taxon>Pseudomonadati</taxon>
        <taxon>Pseudomonadota</taxon>
        <taxon>Gammaproteobacteria</taxon>
        <taxon>Pseudomonadales</taxon>
        <taxon>Pseudomonadaceae</taxon>
        <taxon>Pseudomonas</taxon>
    </lineage>
</organism>
<dbReference type="InterPro" id="IPR020846">
    <property type="entry name" value="MFS_dom"/>
</dbReference>
<dbReference type="InterPro" id="IPR036259">
    <property type="entry name" value="MFS_trans_sf"/>
</dbReference>
<gene>
    <name evidence="10" type="ORF">JFY56_20855</name>
</gene>
<evidence type="ECO:0000313" key="11">
    <source>
        <dbReference type="Proteomes" id="UP000669060"/>
    </source>
</evidence>
<keyword evidence="5 8" id="KW-0812">Transmembrane</keyword>
<dbReference type="InterPro" id="IPR011701">
    <property type="entry name" value="MFS"/>
</dbReference>
<evidence type="ECO:0000313" key="10">
    <source>
        <dbReference type="EMBL" id="MBO3277670.1"/>
    </source>
</evidence>
<evidence type="ECO:0000259" key="9">
    <source>
        <dbReference type="PROSITE" id="PS50850"/>
    </source>
</evidence>
<reference evidence="10 11" key="1">
    <citation type="submission" date="2020-12" db="EMBL/GenBank/DDBJ databases">
        <title>Pseudomonas schmalbachii sp. nov. isolated from millipede gut.</title>
        <authorList>
            <person name="Shelomi M."/>
        </authorList>
    </citation>
    <scope>NUCLEOTIDE SEQUENCE [LARGE SCALE GENOMIC DNA]</scope>
    <source>
        <strain evidence="10 11">Milli4</strain>
    </source>
</reference>
<dbReference type="RefSeq" id="WP_208316061.1">
    <property type="nucleotide sequence ID" value="NZ_JAELYA010000009.1"/>
</dbReference>
<evidence type="ECO:0000256" key="2">
    <source>
        <dbReference type="ARBA" id="ARBA00022448"/>
    </source>
</evidence>
<dbReference type="InterPro" id="IPR050171">
    <property type="entry name" value="MFS_Transporters"/>
</dbReference>
<feature type="transmembrane region" description="Helical" evidence="8">
    <location>
        <begin position="148"/>
        <end position="169"/>
    </location>
</feature>
<feature type="transmembrane region" description="Helical" evidence="8">
    <location>
        <begin position="302"/>
        <end position="326"/>
    </location>
</feature>
<feature type="transmembrane region" description="Helical" evidence="8">
    <location>
        <begin position="365"/>
        <end position="386"/>
    </location>
</feature>
<feature type="transmembrane region" description="Helical" evidence="8">
    <location>
        <begin position="48"/>
        <end position="69"/>
    </location>
</feature>
<feature type="transmembrane region" description="Helical" evidence="8">
    <location>
        <begin position="114"/>
        <end position="136"/>
    </location>
</feature>
<dbReference type="PROSITE" id="PS50850">
    <property type="entry name" value="MFS"/>
    <property type="match status" value="1"/>
</dbReference>
<comment type="subcellular location">
    <subcellularLocation>
        <location evidence="8">Cell inner membrane</location>
        <topology evidence="8">Multi-pass membrane protein</topology>
    </subcellularLocation>
    <subcellularLocation>
        <location evidence="1">Cell membrane</location>
        <topology evidence="1">Multi-pass membrane protein</topology>
    </subcellularLocation>
</comment>
<keyword evidence="11" id="KW-1185">Reference proteome</keyword>
<keyword evidence="6 8" id="KW-1133">Transmembrane helix</keyword>
<dbReference type="Gene3D" id="1.20.1250.20">
    <property type="entry name" value="MFS general substrate transporter like domains"/>
    <property type="match status" value="2"/>
</dbReference>
<dbReference type="NCBIfam" id="NF003477">
    <property type="entry name" value="PRK05122.1"/>
    <property type="match status" value="1"/>
</dbReference>
<proteinExistence type="inferred from homology"/>
<evidence type="ECO:0000256" key="7">
    <source>
        <dbReference type="ARBA" id="ARBA00023136"/>
    </source>
</evidence>
<evidence type="ECO:0000256" key="1">
    <source>
        <dbReference type="ARBA" id="ARBA00004651"/>
    </source>
</evidence>
<keyword evidence="4 8" id="KW-0997">Cell inner membrane</keyword>
<feature type="transmembrane region" description="Helical" evidence="8">
    <location>
        <begin position="12"/>
        <end position="36"/>
    </location>
</feature>
<dbReference type="Proteomes" id="UP000669060">
    <property type="component" value="Unassembled WGS sequence"/>
</dbReference>
<evidence type="ECO:0000256" key="5">
    <source>
        <dbReference type="ARBA" id="ARBA00022692"/>
    </source>
</evidence>
<evidence type="ECO:0000256" key="4">
    <source>
        <dbReference type="ARBA" id="ARBA00022519"/>
    </source>
</evidence>
<comment type="similarity">
    <text evidence="8">Belongs to the major facilitator superfamily. YhhS family.</text>
</comment>
<feature type="domain" description="Major facilitator superfamily (MFS) profile" evidence="9">
    <location>
        <begin position="182"/>
        <end position="400"/>
    </location>
</feature>
<sequence>MSSAEQRSASTTLQIISIVTFTFALFLAIGAMLPVLPGFVSHGLGFDALVAGVVIGSQYMATLVMRPLAGRLADTHGPKQAVVYGLWAMGGGGLMLLLSTSLSGLTWLSVSLLLISRLAIGFAQALMGVGTASWGIARVGVENTAQVISWNGIVCYGAIALGAPLGVFMADHAGLWSLGVGTVLLAGLGLLLARSKPAVEIVQGARMAFHAVLGRVLPYGMCVALGSIGFGTIATFITLYYASLGWADPAWCLTVFSVTFAGARVAFSGMVNRFGGFPVAITCLLVESIGLLLLWLAPSPAVALVGAGLTGAGLSLVYPALGVEAVLRIPASSRSAALGAYALFFDLAMGVAGPLMGAIAAHSGYASIFLAAALMSAIGFVVCLALQRWTRRRHEELPLD</sequence>
<accession>A0ABS3TVH2</accession>
<feature type="transmembrane region" description="Helical" evidence="8">
    <location>
        <begin position="175"/>
        <end position="195"/>
    </location>
</feature>
<dbReference type="PANTHER" id="PTHR23517:SF13">
    <property type="entry name" value="MAJOR FACILITATOR SUPERFAMILY MFS_1"/>
    <property type="match status" value="1"/>
</dbReference>
<protein>
    <recommendedName>
        <fullName evidence="8">Uncharacterized MFS-type transporter JFY56_20855</fullName>
    </recommendedName>
</protein>
<keyword evidence="2 8" id="KW-0813">Transport</keyword>
<dbReference type="PANTHER" id="PTHR23517">
    <property type="entry name" value="RESISTANCE PROTEIN MDTM, PUTATIVE-RELATED-RELATED"/>
    <property type="match status" value="1"/>
</dbReference>
<feature type="transmembrane region" description="Helical" evidence="8">
    <location>
        <begin position="216"/>
        <end position="242"/>
    </location>
</feature>
<dbReference type="HAMAP" id="MF_01118">
    <property type="entry name" value="MFS_YhhS"/>
    <property type="match status" value="1"/>
</dbReference>
<name>A0ABS3TVH2_9PSED</name>
<feature type="transmembrane region" description="Helical" evidence="8">
    <location>
        <begin position="274"/>
        <end position="296"/>
    </location>
</feature>
<feature type="transmembrane region" description="Helical" evidence="8">
    <location>
        <begin position="248"/>
        <end position="267"/>
    </location>
</feature>
<dbReference type="CDD" id="cd17489">
    <property type="entry name" value="MFS_YfcJ_like"/>
    <property type="match status" value="1"/>
</dbReference>
<dbReference type="SUPFAM" id="SSF103473">
    <property type="entry name" value="MFS general substrate transporter"/>
    <property type="match status" value="1"/>
</dbReference>
<dbReference type="Pfam" id="PF07690">
    <property type="entry name" value="MFS_1"/>
    <property type="match status" value="1"/>
</dbReference>
<evidence type="ECO:0000256" key="8">
    <source>
        <dbReference type="HAMAP-Rule" id="MF_01118"/>
    </source>
</evidence>
<dbReference type="InterPro" id="IPR023008">
    <property type="entry name" value="MFS_YhhS-like"/>
</dbReference>
<feature type="transmembrane region" description="Helical" evidence="8">
    <location>
        <begin position="81"/>
        <end position="102"/>
    </location>
</feature>